<feature type="compositionally biased region" description="Basic residues" evidence="4">
    <location>
        <begin position="87"/>
        <end position="101"/>
    </location>
</feature>
<dbReference type="AlphaFoldDB" id="A0AAD9DM70"/>
<evidence type="ECO:0000256" key="3">
    <source>
        <dbReference type="ARBA" id="ARBA00022833"/>
    </source>
</evidence>
<dbReference type="PANTHER" id="PTHR13363">
    <property type="entry name" value="RING FINGER AND SRY DOMAIN-CONTAINING"/>
    <property type="match status" value="1"/>
</dbReference>
<dbReference type="InterPro" id="IPR003877">
    <property type="entry name" value="SPRY_dom"/>
</dbReference>
<feature type="compositionally biased region" description="Basic and acidic residues" evidence="4">
    <location>
        <begin position="74"/>
        <end position="86"/>
    </location>
</feature>
<dbReference type="InterPro" id="IPR036621">
    <property type="entry name" value="Anticodon-bd_dom_sf"/>
</dbReference>
<dbReference type="SMART" id="SM00449">
    <property type="entry name" value="SPRY"/>
    <property type="match status" value="1"/>
</dbReference>
<evidence type="ECO:0000256" key="1">
    <source>
        <dbReference type="ARBA" id="ARBA00022723"/>
    </source>
</evidence>
<dbReference type="GO" id="GO:0004842">
    <property type="term" value="F:ubiquitin-protein transferase activity"/>
    <property type="evidence" value="ECO:0007669"/>
    <property type="project" value="InterPro"/>
</dbReference>
<protein>
    <recommendedName>
        <fullName evidence="6">B30.2/SPRY domain-containing protein</fullName>
    </recommendedName>
</protein>
<keyword evidence="2" id="KW-0863">Zinc-finger</keyword>
<dbReference type="PROSITE" id="PS50188">
    <property type="entry name" value="B302_SPRY"/>
    <property type="match status" value="1"/>
</dbReference>
<dbReference type="Gene3D" id="2.60.120.920">
    <property type="match status" value="1"/>
</dbReference>
<evidence type="ECO:0000259" key="6">
    <source>
        <dbReference type="PROSITE" id="PS50188"/>
    </source>
</evidence>
<feature type="compositionally biased region" description="Pro residues" evidence="4">
    <location>
        <begin position="924"/>
        <end position="940"/>
    </location>
</feature>
<feature type="compositionally biased region" description="Basic and acidic residues" evidence="4">
    <location>
        <begin position="565"/>
        <end position="598"/>
    </location>
</feature>
<feature type="signal peptide" evidence="5">
    <location>
        <begin position="1"/>
        <end position="16"/>
    </location>
</feature>
<dbReference type="Pfam" id="PF00622">
    <property type="entry name" value="SPRY"/>
    <property type="match status" value="1"/>
</dbReference>
<dbReference type="Proteomes" id="UP001239994">
    <property type="component" value="Unassembled WGS sequence"/>
</dbReference>
<comment type="caution">
    <text evidence="7">The sequence shown here is derived from an EMBL/GenBank/DDBJ whole genome shotgun (WGS) entry which is preliminary data.</text>
</comment>
<dbReference type="GO" id="GO:0008270">
    <property type="term" value="F:zinc ion binding"/>
    <property type="evidence" value="ECO:0007669"/>
    <property type="project" value="UniProtKB-KW"/>
</dbReference>
<accession>A0AAD9DM70</accession>
<proteinExistence type="predicted"/>
<evidence type="ECO:0000256" key="4">
    <source>
        <dbReference type="SAM" id="MobiDB-lite"/>
    </source>
</evidence>
<dbReference type="InterPro" id="IPR045129">
    <property type="entry name" value="RNF123/RKP/RSPRY1"/>
</dbReference>
<dbReference type="CDD" id="cd12883">
    <property type="entry name" value="SPRY_RING"/>
    <property type="match status" value="1"/>
</dbReference>
<dbReference type="GO" id="GO:0005737">
    <property type="term" value="C:cytoplasm"/>
    <property type="evidence" value="ECO:0007669"/>
    <property type="project" value="TreeGrafter"/>
</dbReference>
<evidence type="ECO:0000313" key="8">
    <source>
        <dbReference type="Proteomes" id="UP001239994"/>
    </source>
</evidence>
<name>A0AAD9DM70_9TELE</name>
<dbReference type="SUPFAM" id="SSF49899">
    <property type="entry name" value="Concanavalin A-like lectins/glucanases"/>
    <property type="match status" value="1"/>
</dbReference>
<dbReference type="InterPro" id="IPR043136">
    <property type="entry name" value="B30.2/SPRY_sf"/>
</dbReference>
<dbReference type="EMBL" id="JAROKS010000026">
    <property type="protein sequence ID" value="KAK1785494.1"/>
    <property type="molecule type" value="Genomic_DNA"/>
</dbReference>
<dbReference type="SUPFAM" id="SSF52954">
    <property type="entry name" value="Class II aaRS ABD-related"/>
    <property type="match status" value="1"/>
</dbReference>
<dbReference type="PANTHER" id="PTHR13363:SF6">
    <property type="entry name" value="RING FINGER AND SPRY DOMAIN-CONTAINING PROTEIN 1"/>
    <property type="match status" value="1"/>
</dbReference>
<dbReference type="InterPro" id="IPR013320">
    <property type="entry name" value="ConA-like_dom_sf"/>
</dbReference>
<evidence type="ECO:0000256" key="5">
    <source>
        <dbReference type="SAM" id="SignalP"/>
    </source>
</evidence>
<feature type="compositionally biased region" description="Pro residues" evidence="4">
    <location>
        <begin position="903"/>
        <end position="915"/>
    </location>
</feature>
<dbReference type="GO" id="GO:0051603">
    <property type="term" value="P:proteolysis involved in protein catabolic process"/>
    <property type="evidence" value="ECO:0007669"/>
    <property type="project" value="TreeGrafter"/>
</dbReference>
<keyword evidence="8" id="KW-1185">Reference proteome</keyword>
<dbReference type="InterPro" id="IPR001870">
    <property type="entry name" value="B30.2/SPRY"/>
</dbReference>
<evidence type="ECO:0000313" key="7">
    <source>
        <dbReference type="EMBL" id="KAK1785494.1"/>
    </source>
</evidence>
<feature type="domain" description="B30.2/SPRY" evidence="6">
    <location>
        <begin position="304"/>
        <end position="487"/>
    </location>
</feature>
<keyword evidence="3" id="KW-0862">Zinc</keyword>
<keyword evidence="1" id="KW-0479">Metal-binding</keyword>
<reference evidence="7" key="1">
    <citation type="submission" date="2023-03" db="EMBL/GenBank/DDBJ databases">
        <title>Electrophorus voltai genome.</title>
        <authorList>
            <person name="Bian C."/>
        </authorList>
    </citation>
    <scope>NUCLEOTIDE SEQUENCE</scope>
    <source>
        <strain evidence="7">CB-2022</strain>
        <tissue evidence="7">Muscle</tissue>
    </source>
</reference>
<evidence type="ECO:0000256" key="2">
    <source>
        <dbReference type="ARBA" id="ARBA00022771"/>
    </source>
</evidence>
<feature type="compositionally biased region" description="Pro residues" evidence="4">
    <location>
        <begin position="843"/>
        <end position="859"/>
    </location>
</feature>
<organism evidence="7 8">
    <name type="scientific">Electrophorus voltai</name>
    <dbReference type="NCBI Taxonomy" id="2609070"/>
    <lineage>
        <taxon>Eukaryota</taxon>
        <taxon>Metazoa</taxon>
        <taxon>Chordata</taxon>
        <taxon>Craniata</taxon>
        <taxon>Vertebrata</taxon>
        <taxon>Euteleostomi</taxon>
        <taxon>Actinopterygii</taxon>
        <taxon>Neopterygii</taxon>
        <taxon>Teleostei</taxon>
        <taxon>Ostariophysi</taxon>
        <taxon>Gymnotiformes</taxon>
        <taxon>Gymnotoidei</taxon>
        <taxon>Gymnotidae</taxon>
        <taxon>Electrophorus</taxon>
    </lineage>
</organism>
<feature type="region of interest" description="Disordered" evidence="4">
    <location>
        <begin position="825"/>
        <end position="1027"/>
    </location>
</feature>
<feature type="region of interest" description="Disordered" evidence="4">
    <location>
        <begin position="549"/>
        <end position="598"/>
    </location>
</feature>
<sequence length="1055" mass="115552">MIVATWIAFCASRSLVQVLRLTVEQLRFVQFWPGLAGSGAMGNSCVCREDSDLEEGATPRRQIRRADNVASDPQEARSSRPRDPVRPPRRGRGPHEPRRKKQNVDGLVLDTLAVIRTLVDNDQEPPYSMITLHEMAETDDGWLEVVQSLIRVIPLGDPLGPAVITLLLDECPLPTKDALQKLSDMLNLSGAVARQDALNPAKHRNTTAVLGCLAEKLAGPASIALLSPGTLEYLLESLGSEAHPTVMLFALIALEKFSQTSENKLTVSESCISNRLAVLESWTDHTDYLKRQVGFCAQWSLDNLFLKEARQFTYEKVNLHNINAMLNSNDVSEYLKISPSGLEARCDASSFESVRCTFCVDSGVWYYEVTVITSGVMQIGWATKDSKFLNHEGYGIGDDEYSCAYDGCRQLIWYNARSKPHSHPCWKEGDAIGFLLDLGKKQMVFYLNGHQLPPEKQVFSSATSGFFAAASFMSYQQCEFNFGAKPFRHPPSLKFSTFNEFASLASDEKIILPRHRRLALLKQVSIRDNCCTLCCDQIADTELRPCAHSGPKPVRAFRRQPYPPAEDRQDVRRQPYPPAEDRQDAHHEPESYEHLGQRDDYASALDYKTYELSSHQSHSKHQPVVSPGGGDKCSSLYQKLYQQFCGDEAKCPADCVVLSVNNRNLEYPKSLGHCLQERGLSVEMLFLQAESGLTRALQDVRSDGSPLCILVEQTNVTLSSCTVIIFSESLKIHRNMPKEQAMEFVTMEFGRLDGGRRPRDPAEAGVRVTELMDDYLERAKLERHAVPFTTRHLLFLMAEGLHLYPEELATVAEYVRGRQDHLQELESEGTPERLSNLPASLGGPPPLLSNPVPPGPPLAPGVGEPTQGHLMGVADSYPKTKPPPLLSVSVLQGSPHRSAAVPRPTPRGPSPPHGPPALHGPSASHPPPFGPPASRGPPPAHGLTGLRGPPALHGPRQGSLGGRGPTEHGPLAFHQPCGPPQLRGPPSQNGPSGLRGVPPPHGTRTPPPSLLSLHMGNAAGHTPPHHTSVGPLLFTSLSETSSTWAAPGGWACGPS</sequence>
<gene>
    <name evidence="7" type="ORF">P4O66_018258</name>
</gene>
<keyword evidence="5" id="KW-0732">Signal</keyword>
<feature type="compositionally biased region" description="Pro residues" evidence="4">
    <location>
        <begin position="997"/>
        <end position="1009"/>
    </location>
</feature>
<dbReference type="InterPro" id="IPR035774">
    <property type="entry name" value="SPRY_RSPRY1"/>
</dbReference>
<dbReference type="Gene3D" id="3.40.50.800">
    <property type="entry name" value="Anticodon-binding domain"/>
    <property type="match status" value="1"/>
</dbReference>
<feature type="region of interest" description="Disordered" evidence="4">
    <location>
        <begin position="53"/>
        <end position="103"/>
    </location>
</feature>
<feature type="chain" id="PRO_5042094563" description="B30.2/SPRY domain-containing protein" evidence="5">
    <location>
        <begin position="17"/>
        <end position="1055"/>
    </location>
</feature>